<dbReference type="Proteomes" id="UP001589798">
    <property type="component" value="Unassembled WGS sequence"/>
</dbReference>
<protein>
    <submittedName>
        <fullName evidence="2">RcnB family protein</fullName>
    </submittedName>
</protein>
<dbReference type="RefSeq" id="WP_379488617.1">
    <property type="nucleotide sequence ID" value="NZ_JBHLWK010000021.1"/>
</dbReference>
<accession>A0ABV6CZQ7</accession>
<evidence type="ECO:0000256" key="1">
    <source>
        <dbReference type="SAM" id="SignalP"/>
    </source>
</evidence>
<dbReference type="Gene3D" id="3.10.450.160">
    <property type="entry name" value="inner membrane protein cigr"/>
    <property type="match status" value="1"/>
</dbReference>
<feature type="chain" id="PRO_5047066435" evidence="1">
    <location>
        <begin position="26"/>
        <end position="103"/>
    </location>
</feature>
<name>A0ABV6CZQ7_9SPHN</name>
<organism evidence="2 3">
    <name type="scientific">Novosphingobium soli</name>
    <dbReference type="NCBI Taxonomy" id="574956"/>
    <lineage>
        <taxon>Bacteria</taxon>
        <taxon>Pseudomonadati</taxon>
        <taxon>Pseudomonadota</taxon>
        <taxon>Alphaproteobacteria</taxon>
        <taxon>Sphingomonadales</taxon>
        <taxon>Sphingomonadaceae</taxon>
        <taxon>Novosphingobium</taxon>
    </lineage>
</organism>
<reference evidence="2 3" key="1">
    <citation type="submission" date="2024-09" db="EMBL/GenBank/DDBJ databases">
        <authorList>
            <person name="Sun Q."/>
            <person name="Mori K."/>
        </authorList>
    </citation>
    <scope>NUCLEOTIDE SEQUENCE [LARGE SCALE GENOMIC DNA]</scope>
    <source>
        <strain evidence="2 3">CCM 7706</strain>
    </source>
</reference>
<keyword evidence="3" id="KW-1185">Reference proteome</keyword>
<keyword evidence="1" id="KW-0732">Signal</keyword>
<dbReference type="EMBL" id="JBHLWK010000021">
    <property type="protein sequence ID" value="MFC0205884.1"/>
    <property type="molecule type" value="Genomic_DNA"/>
</dbReference>
<dbReference type="InterPro" id="IPR024572">
    <property type="entry name" value="RcnB"/>
</dbReference>
<evidence type="ECO:0000313" key="2">
    <source>
        <dbReference type="EMBL" id="MFC0205884.1"/>
    </source>
</evidence>
<sequence length="103" mass="11583">MKRFTAALIAAALVAPAVSAVPALAKDDHHRTVVTKKVTYKTFRKGDRFDSRHARNYQEVDYRRYRGIKAPPQGYRYVRAGNDLLLVGRTSGVVSSVRSGMFR</sequence>
<dbReference type="Pfam" id="PF11776">
    <property type="entry name" value="RcnB"/>
    <property type="match status" value="1"/>
</dbReference>
<gene>
    <name evidence="2" type="ORF">ACFFJC_16585</name>
</gene>
<feature type="signal peptide" evidence="1">
    <location>
        <begin position="1"/>
        <end position="25"/>
    </location>
</feature>
<proteinExistence type="predicted"/>
<evidence type="ECO:0000313" key="3">
    <source>
        <dbReference type="Proteomes" id="UP001589798"/>
    </source>
</evidence>
<comment type="caution">
    <text evidence="2">The sequence shown here is derived from an EMBL/GenBank/DDBJ whole genome shotgun (WGS) entry which is preliminary data.</text>
</comment>